<comment type="caution">
    <text evidence="1">The sequence shown here is derived from an EMBL/GenBank/DDBJ whole genome shotgun (WGS) entry which is preliminary data.</text>
</comment>
<protein>
    <submittedName>
        <fullName evidence="1">Uncharacterized protein</fullName>
    </submittedName>
</protein>
<dbReference type="RefSeq" id="WP_123929903.1">
    <property type="nucleotide sequence ID" value="NZ_RKRE01000002.1"/>
</dbReference>
<gene>
    <name evidence="1" type="ORF">EDD75_1372</name>
</gene>
<organism evidence="1 2">
    <name type="scientific">Thermodesulfitimonas autotrophica</name>
    <dbReference type="NCBI Taxonomy" id="1894989"/>
    <lineage>
        <taxon>Bacteria</taxon>
        <taxon>Bacillati</taxon>
        <taxon>Bacillota</taxon>
        <taxon>Clostridia</taxon>
        <taxon>Thermoanaerobacterales</taxon>
        <taxon>Thermoanaerobacteraceae</taxon>
        <taxon>Thermodesulfitimonas</taxon>
    </lineage>
</organism>
<accession>A0A3N5ATZ0</accession>
<sequence>MFTIPHPRRLLKALPPHLRRQAAREYRAIAGSGMHLDRLAMLSSWYRRAGLPEVRELLERVFREVARDA</sequence>
<dbReference type="AlphaFoldDB" id="A0A3N5ATZ0"/>
<evidence type="ECO:0000313" key="1">
    <source>
        <dbReference type="EMBL" id="RPF47100.1"/>
    </source>
</evidence>
<reference evidence="1 2" key="1">
    <citation type="submission" date="2018-11" db="EMBL/GenBank/DDBJ databases">
        <title>Genomic Encyclopedia of Type Strains, Phase IV (KMG-IV): sequencing the most valuable type-strain genomes for metagenomic binning, comparative biology and taxonomic classification.</title>
        <authorList>
            <person name="Goeker M."/>
        </authorList>
    </citation>
    <scope>NUCLEOTIDE SEQUENCE [LARGE SCALE GENOMIC DNA]</scope>
    <source>
        <strain evidence="1 2">DSM 102936</strain>
    </source>
</reference>
<keyword evidence="2" id="KW-1185">Reference proteome</keyword>
<dbReference type="EMBL" id="RKRE01000002">
    <property type="protein sequence ID" value="RPF47100.1"/>
    <property type="molecule type" value="Genomic_DNA"/>
</dbReference>
<name>A0A3N5ATZ0_9THEO</name>
<dbReference type="Proteomes" id="UP000282654">
    <property type="component" value="Unassembled WGS sequence"/>
</dbReference>
<proteinExistence type="predicted"/>
<evidence type="ECO:0000313" key="2">
    <source>
        <dbReference type="Proteomes" id="UP000282654"/>
    </source>
</evidence>